<reference evidence="1 2" key="1">
    <citation type="submission" date="2017-12" db="EMBL/GenBank/DDBJ databases">
        <title>Genomes of bacteria within cyanobacterial aggregates.</title>
        <authorList>
            <person name="Cai H."/>
        </authorList>
    </citation>
    <scope>NUCLEOTIDE SEQUENCE [LARGE SCALE GENOMIC DNA]</scope>
    <source>
        <strain evidence="1 2">TH16</strain>
    </source>
</reference>
<proteinExistence type="predicted"/>
<evidence type="ECO:0000313" key="2">
    <source>
        <dbReference type="Proteomes" id="UP000234752"/>
    </source>
</evidence>
<sequence>MARAAEKGLPIGPGAVRMDEAGDFSVTSPTTASRHHFFLDGLMFHVSLTPDDEGTLLQIWAEVGYMPFTIESPEKRMRLSKVLRAAGHLQNARFVVDNKQMIMVLGQARVDGHVTLPDFMYEILQFVQDARPYLKVLGQYL</sequence>
<keyword evidence="2" id="KW-1185">Reference proteome</keyword>
<organism evidence="1 2">
    <name type="scientific">Niveispirillum cyanobacteriorum</name>
    <dbReference type="NCBI Taxonomy" id="1612173"/>
    <lineage>
        <taxon>Bacteria</taxon>
        <taxon>Pseudomonadati</taxon>
        <taxon>Pseudomonadota</taxon>
        <taxon>Alphaproteobacteria</taxon>
        <taxon>Rhodospirillales</taxon>
        <taxon>Azospirillaceae</taxon>
        <taxon>Niveispirillum</taxon>
    </lineage>
</organism>
<protein>
    <submittedName>
        <fullName evidence="1">Uncharacterized protein</fullName>
    </submittedName>
</protein>
<gene>
    <name evidence="1" type="ORF">C0V82_04010</name>
</gene>
<dbReference type="Proteomes" id="UP000234752">
    <property type="component" value="Chromosome eg_1"/>
</dbReference>
<dbReference type="AlphaFoldDB" id="A0A2K9N8M6"/>
<evidence type="ECO:0000313" key="1">
    <source>
        <dbReference type="EMBL" id="AUN29490.1"/>
    </source>
</evidence>
<dbReference type="EMBL" id="CP025611">
    <property type="protein sequence ID" value="AUN29490.1"/>
    <property type="molecule type" value="Genomic_DNA"/>
</dbReference>
<accession>A0A2K9N8M6</accession>
<dbReference type="KEGG" id="ncb:C0V82_04010"/>
<name>A0A2K9N8M6_9PROT</name>